<reference evidence="1" key="1">
    <citation type="journal article" date="2020" name="bioRxiv">
        <title>Chromosome-level reference genome of the European wasp spider Argiope bruennichi: a resource for studies on range expansion and evolutionary adaptation.</title>
        <authorList>
            <person name="Sheffer M.M."/>
            <person name="Hoppe A."/>
            <person name="Krehenwinkel H."/>
            <person name="Uhl G."/>
            <person name="Kuss A.W."/>
            <person name="Jensen L."/>
            <person name="Jensen C."/>
            <person name="Gillespie R.G."/>
            <person name="Hoff K.J."/>
            <person name="Prost S."/>
        </authorList>
    </citation>
    <scope>NUCLEOTIDE SEQUENCE</scope>
</reference>
<dbReference type="EMBL" id="JABXBU010002228">
    <property type="protein sequence ID" value="KAF8771732.1"/>
    <property type="molecule type" value="Genomic_DNA"/>
</dbReference>
<sequence>MWYSEIEELVNIHIPRRYFLCGATIKREGMILIVSADASIKGCGCIKYFQNPSALETSFALSKSRIAPLQKLTIPRLEMMATNIAARSNYLKMLFKIKEGDIYCFSGSQIMVHRIKGSVNNWKPFVSNSFKEILNLIIPSPWQFYKGTENPPDLVSRDAKLNDLINNKIWFQGPPWIMQGNFNYQRTKPILNPNLSELSLEEQRQSK</sequence>
<dbReference type="InterPro" id="IPR008042">
    <property type="entry name" value="Retrotrans_Pao"/>
</dbReference>
<organism evidence="1 2">
    <name type="scientific">Argiope bruennichi</name>
    <name type="common">Wasp spider</name>
    <name type="synonym">Aranea bruennichi</name>
    <dbReference type="NCBI Taxonomy" id="94029"/>
    <lineage>
        <taxon>Eukaryota</taxon>
        <taxon>Metazoa</taxon>
        <taxon>Ecdysozoa</taxon>
        <taxon>Arthropoda</taxon>
        <taxon>Chelicerata</taxon>
        <taxon>Arachnida</taxon>
        <taxon>Araneae</taxon>
        <taxon>Araneomorphae</taxon>
        <taxon>Entelegynae</taxon>
        <taxon>Araneoidea</taxon>
        <taxon>Araneidae</taxon>
        <taxon>Argiope</taxon>
    </lineage>
</organism>
<accession>A0A8T0EF42</accession>
<evidence type="ECO:0000313" key="2">
    <source>
        <dbReference type="Proteomes" id="UP000807504"/>
    </source>
</evidence>
<dbReference type="PANTHER" id="PTHR47331:SF5">
    <property type="entry name" value="RIBONUCLEASE H"/>
    <property type="match status" value="1"/>
</dbReference>
<protein>
    <submittedName>
        <fullName evidence="1">Uncharacterized protein</fullName>
    </submittedName>
</protein>
<evidence type="ECO:0000313" key="1">
    <source>
        <dbReference type="EMBL" id="KAF8771732.1"/>
    </source>
</evidence>
<dbReference type="AlphaFoldDB" id="A0A8T0EF42"/>
<comment type="caution">
    <text evidence="1">The sequence shown here is derived from an EMBL/GenBank/DDBJ whole genome shotgun (WGS) entry which is preliminary data.</text>
</comment>
<gene>
    <name evidence="1" type="ORF">HNY73_019112</name>
</gene>
<dbReference type="Proteomes" id="UP000807504">
    <property type="component" value="Unassembled WGS sequence"/>
</dbReference>
<proteinExistence type="predicted"/>
<reference evidence="1" key="2">
    <citation type="submission" date="2020-06" db="EMBL/GenBank/DDBJ databases">
        <authorList>
            <person name="Sheffer M."/>
        </authorList>
    </citation>
    <scope>NUCLEOTIDE SEQUENCE</scope>
</reference>
<dbReference type="PANTHER" id="PTHR47331">
    <property type="entry name" value="PHD-TYPE DOMAIN-CONTAINING PROTEIN"/>
    <property type="match status" value="1"/>
</dbReference>
<dbReference type="Pfam" id="PF05380">
    <property type="entry name" value="Peptidase_A17"/>
    <property type="match status" value="1"/>
</dbReference>
<name>A0A8T0EF42_ARGBR</name>
<keyword evidence="2" id="KW-1185">Reference proteome</keyword>